<organism evidence="7 9">
    <name type="scientific">Plasmodiophora brassicae</name>
    <name type="common">Clubroot disease agent</name>
    <dbReference type="NCBI Taxonomy" id="37360"/>
    <lineage>
        <taxon>Eukaryota</taxon>
        <taxon>Sar</taxon>
        <taxon>Rhizaria</taxon>
        <taxon>Endomyxa</taxon>
        <taxon>Phytomyxea</taxon>
        <taxon>Plasmodiophorida</taxon>
        <taxon>Plasmodiophoridae</taxon>
        <taxon>Plasmodiophora</taxon>
    </lineage>
</organism>
<protein>
    <recommendedName>
        <fullName evidence="6">EF-hand domain-containing protein</fullName>
    </recommendedName>
</protein>
<gene>
    <name evidence="7" type="ORF">PBRA_009289</name>
    <name evidence="8" type="ORF">PLBR_LOCUS4210</name>
</gene>
<dbReference type="PROSITE" id="PS00018">
    <property type="entry name" value="EF_HAND_1"/>
    <property type="match status" value="1"/>
</dbReference>
<feature type="repeat" description="WD" evidence="4">
    <location>
        <begin position="753"/>
        <end position="787"/>
    </location>
</feature>
<dbReference type="OrthoDB" id="75172at2759"/>
<dbReference type="Gene3D" id="1.10.238.10">
    <property type="entry name" value="EF-hand"/>
    <property type="match status" value="1"/>
</dbReference>
<feature type="repeat" description="WD" evidence="4">
    <location>
        <begin position="338"/>
        <end position="370"/>
    </location>
</feature>
<dbReference type="EMBL" id="CDSF01000139">
    <property type="protein sequence ID" value="CEP03071.1"/>
    <property type="molecule type" value="Genomic_DNA"/>
</dbReference>
<keyword evidence="3" id="KW-0106">Calcium</keyword>
<evidence type="ECO:0000256" key="2">
    <source>
        <dbReference type="ARBA" id="ARBA00022737"/>
    </source>
</evidence>
<feature type="repeat" description="WD" evidence="4">
    <location>
        <begin position="658"/>
        <end position="690"/>
    </location>
</feature>
<dbReference type="Gene3D" id="2.130.10.10">
    <property type="entry name" value="YVTN repeat-like/Quinoprotein amine dehydrogenase"/>
    <property type="match status" value="4"/>
</dbReference>
<dbReference type="InterPro" id="IPR018247">
    <property type="entry name" value="EF_Hand_1_Ca_BS"/>
</dbReference>
<dbReference type="GO" id="GO:0005509">
    <property type="term" value="F:calcium ion binding"/>
    <property type="evidence" value="ECO:0007669"/>
    <property type="project" value="InterPro"/>
</dbReference>
<dbReference type="InterPro" id="IPR011992">
    <property type="entry name" value="EF-hand-dom_pair"/>
</dbReference>
<accession>A0A0G4J6Z8</accession>
<dbReference type="PROSITE" id="PS50294">
    <property type="entry name" value="WD_REPEATS_REGION"/>
    <property type="match status" value="5"/>
</dbReference>
<dbReference type="InterPro" id="IPR051242">
    <property type="entry name" value="WD-EF-hand_domain"/>
</dbReference>
<dbReference type="OMA" id="GPQRIFF"/>
<feature type="repeat" description="WD" evidence="4">
    <location>
        <begin position="511"/>
        <end position="552"/>
    </location>
</feature>
<sequence length="945" mass="104172">MDDVGRAGDAGTDDGQQGVSINAESLELLKTYFDEADGGLEEDEFVSLLGKVLGKQTATNRRDLTHLFMKIDANSDGTVDWDEFTHFLLMENQANEFNDTSFDELVPSPVPEPADNAHHYHRDMIETVLYIPKTDKYVTSSRDGTFKVWNCKDRLHVRTVRCGNSWIIGSCLLPRSNRLAMVSADLRAHFYDATSIELVSRFNDDPVTRNNGLTFAELRRQQQPQRLQTMLENMPVCVTGIPSPTEDIMAIGDTMGTITIHAFDEKWHACDGAIAECSHDSPKCIGVRREAFPGVHTDWVTDIKWIPELDALVTSSLDRTVKFLDVERHGQDPVRKKFTGHRKGVYSFDFCAGYKFMVSCGSSRRITAWDPFRCREINSLSGHMAAVQQVVVNEDKNQIISLAVDKTIKVWDVRNFRCMQTITDANHYRPENRISRLTWVKAHSCLLAATNRLDVWPSKAVSQAETLSHDHSICTAIYNSNFGQVVSGDVGSQVKVWDLETGRSVFSYRNVHRRASSITAMALDASMRRLITGGDDGSVKVWNFSSGQCLSDCVDGAAPGRDRREVTSLAFIVDDRSADSPSKFIVAGGWDARIRVWEDHADKVQPIASTMAAGAKGHTGDITCMVWCGNTWLASGGADGAVVIWSLDSKCAKRRLVDGAESTSVDALAWLPTLSLLISAGSDGRVRGWDGSRTSWPLVMQVAGSPASSPAGIMAIVKSGNDRTLVTGDSSGYVKVWATVRQPQVGIQHARTWRAHERSISSLSMVDGREMLVTTATDRRIRLWSLDGSLVGMFVSDRAPWSLTDRSTWQSPANLLRMESTTKQATDEASGEPAAEDDAQAADQELDGYWDEIKKIRANAEFTRLKTSLLSGKQASQAPRVPLESSPSYAKPGGATPASQAANQYRIHQRLNLARVEDVPLCGYSPGASSKSTKDTAMRAKKRTA</sequence>
<evidence type="ECO:0000256" key="3">
    <source>
        <dbReference type="ARBA" id="ARBA00022837"/>
    </source>
</evidence>
<evidence type="ECO:0000256" key="5">
    <source>
        <dbReference type="SAM" id="MobiDB-lite"/>
    </source>
</evidence>
<dbReference type="STRING" id="37360.A0A0G4J6Z8"/>
<dbReference type="SUPFAM" id="SSF47473">
    <property type="entry name" value="EF-hand"/>
    <property type="match status" value="1"/>
</dbReference>
<dbReference type="PANTHER" id="PTHR44324">
    <property type="entry name" value="WD40 REPEAT DOMAIN 95"/>
    <property type="match status" value="1"/>
</dbReference>
<dbReference type="InterPro" id="IPR020472">
    <property type="entry name" value="WD40_PAC1"/>
</dbReference>
<dbReference type="InterPro" id="IPR015943">
    <property type="entry name" value="WD40/YVTN_repeat-like_dom_sf"/>
</dbReference>
<dbReference type="Proteomes" id="UP000039324">
    <property type="component" value="Unassembled WGS sequence"/>
</dbReference>
<keyword evidence="2" id="KW-0677">Repeat</keyword>
<dbReference type="SUPFAM" id="SSF50978">
    <property type="entry name" value="WD40 repeat-like"/>
    <property type="match status" value="3"/>
</dbReference>
<dbReference type="InterPro" id="IPR001680">
    <property type="entry name" value="WD40_rpt"/>
</dbReference>
<geneLocation type="mitochondrion" evidence="8"/>
<dbReference type="AlphaFoldDB" id="A0A0G4J6Z8"/>
<keyword evidence="9" id="KW-1185">Reference proteome</keyword>
<dbReference type="PROSITE" id="PS50082">
    <property type="entry name" value="WD_REPEATS_2"/>
    <property type="match status" value="8"/>
</dbReference>
<dbReference type="PRINTS" id="PR00320">
    <property type="entry name" value="GPROTEINBRPT"/>
</dbReference>
<evidence type="ECO:0000256" key="4">
    <source>
        <dbReference type="PROSITE-ProRule" id="PRU00221"/>
    </source>
</evidence>
<feature type="repeat" description="WD" evidence="4">
    <location>
        <begin position="118"/>
        <end position="159"/>
    </location>
</feature>
<reference evidence="8 10" key="2">
    <citation type="submission" date="2018-03" db="EMBL/GenBank/DDBJ databases">
        <authorList>
            <person name="Fogelqvist J."/>
        </authorList>
    </citation>
    <scope>NUCLEOTIDE SEQUENCE [LARGE SCALE GENOMIC DNA]</scope>
</reference>
<feature type="repeat" description="WD" evidence="4">
    <location>
        <begin position="380"/>
        <end position="421"/>
    </location>
</feature>
<feature type="region of interest" description="Disordered" evidence="5">
    <location>
        <begin position="923"/>
        <end position="945"/>
    </location>
</feature>
<evidence type="ECO:0000256" key="1">
    <source>
        <dbReference type="ARBA" id="ARBA00022574"/>
    </source>
</evidence>
<dbReference type="EMBL" id="OVEO01000006">
    <property type="protein sequence ID" value="SPQ96995.1"/>
    <property type="molecule type" value="Genomic_DNA"/>
</dbReference>
<dbReference type="InterPro" id="IPR019775">
    <property type="entry name" value="WD40_repeat_CS"/>
</dbReference>
<evidence type="ECO:0000313" key="9">
    <source>
        <dbReference type="Proteomes" id="UP000039324"/>
    </source>
</evidence>
<feature type="domain" description="EF-hand" evidence="6">
    <location>
        <begin position="59"/>
        <end position="94"/>
    </location>
</feature>
<evidence type="ECO:0000313" key="10">
    <source>
        <dbReference type="Proteomes" id="UP000290189"/>
    </source>
</evidence>
<dbReference type="CDD" id="cd00200">
    <property type="entry name" value="WD40"/>
    <property type="match status" value="1"/>
</dbReference>
<dbReference type="Pfam" id="PF00400">
    <property type="entry name" value="WD40"/>
    <property type="match status" value="8"/>
</dbReference>
<dbReference type="Proteomes" id="UP000290189">
    <property type="component" value="Unassembled WGS sequence"/>
</dbReference>
<keyword evidence="1 4" id="KW-0853">WD repeat</keyword>
<evidence type="ECO:0000313" key="7">
    <source>
        <dbReference type="EMBL" id="CEP03071.1"/>
    </source>
</evidence>
<evidence type="ECO:0000313" key="8">
    <source>
        <dbReference type="EMBL" id="SPQ96995.1"/>
    </source>
</evidence>
<proteinExistence type="predicted"/>
<feature type="repeat" description="WD" evidence="4">
    <location>
        <begin position="466"/>
        <end position="507"/>
    </location>
</feature>
<dbReference type="InterPro" id="IPR002048">
    <property type="entry name" value="EF_hand_dom"/>
</dbReference>
<dbReference type="PROSITE" id="PS00678">
    <property type="entry name" value="WD_REPEATS_1"/>
    <property type="match status" value="2"/>
</dbReference>
<dbReference type="PANTHER" id="PTHR44324:SF4">
    <property type="entry name" value="WD40 REPEAT DOMAIN 95"/>
    <property type="match status" value="1"/>
</dbReference>
<feature type="region of interest" description="Disordered" evidence="5">
    <location>
        <begin position="820"/>
        <end position="841"/>
    </location>
</feature>
<dbReference type="SMART" id="SM00320">
    <property type="entry name" value="WD40"/>
    <property type="match status" value="12"/>
</dbReference>
<reference evidence="7 9" key="1">
    <citation type="submission" date="2015-02" db="EMBL/GenBank/DDBJ databases">
        <authorList>
            <person name="Chooi Y.-H."/>
        </authorList>
    </citation>
    <scope>NUCLEOTIDE SEQUENCE [LARGE SCALE GENOMIC DNA]</scope>
    <source>
        <strain evidence="7">E3</strain>
    </source>
</reference>
<keyword evidence="8" id="KW-0496">Mitochondrion</keyword>
<dbReference type="InterPro" id="IPR036322">
    <property type="entry name" value="WD40_repeat_dom_sf"/>
</dbReference>
<dbReference type="PROSITE" id="PS50222">
    <property type="entry name" value="EF_HAND_2"/>
    <property type="match status" value="1"/>
</dbReference>
<evidence type="ECO:0000259" key="6">
    <source>
        <dbReference type="PROSITE" id="PS50222"/>
    </source>
</evidence>
<feature type="region of interest" description="Disordered" evidence="5">
    <location>
        <begin position="871"/>
        <end position="900"/>
    </location>
</feature>
<feature type="repeat" description="WD" evidence="4">
    <location>
        <begin position="615"/>
        <end position="649"/>
    </location>
</feature>
<name>A0A0G4J6Z8_PLABS</name>